<keyword evidence="2" id="KW-0723">Serine/threonine-protein kinase</keyword>
<dbReference type="SUPFAM" id="SSF56112">
    <property type="entry name" value="Protein kinase-like (PK-like)"/>
    <property type="match status" value="1"/>
</dbReference>
<dbReference type="GO" id="GO:0000226">
    <property type="term" value="P:microtubule cytoskeleton organization"/>
    <property type="evidence" value="ECO:0007669"/>
    <property type="project" value="TreeGrafter"/>
</dbReference>
<proteinExistence type="inferred from homology"/>
<dbReference type="OrthoDB" id="193931at2759"/>
<organism evidence="10">
    <name type="scientific">Absidia glauca</name>
    <name type="common">Pin mould</name>
    <dbReference type="NCBI Taxonomy" id="4829"/>
    <lineage>
        <taxon>Eukaryota</taxon>
        <taxon>Fungi</taxon>
        <taxon>Fungi incertae sedis</taxon>
        <taxon>Mucoromycota</taxon>
        <taxon>Mucoromycotina</taxon>
        <taxon>Mucoromycetes</taxon>
        <taxon>Mucorales</taxon>
        <taxon>Cunninghamellaceae</taxon>
        <taxon>Absidia</taxon>
    </lineage>
</organism>
<dbReference type="GO" id="GO:0035556">
    <property type="term" value="P:intracellular signal transduction"/>
    <property type="evidence" value="ECO:0007669"/>
    <property type="project" value="TreeGrafter"/>
</dbReference>
<dbReference type="PROSITE" id="PS00107">
    <property type="entry name" value="PROTEIN_KINASE_ATP"/>
    <property type="match status" value="1"/>
</dbReference>
<feature type="binding site" evidence="7">
    <location>
        <position position="93"/>
    </location>
    <ligand>
        <name>ATP</name>
        <dbReference type="ChEBI" id="CHEBI:30616"/>
    </ligand>
</feature>
<dbReference type="GO" id="GO:0005524">
    <property type="term" value="F:ATP binding"/>
    <property type="evidence" value="ECO:0007669"/>
    <property type="project" value="UniProtKB-UniRule"/>
</dbReference>
<keyword evidence="6 7" id="KW-0067">ATP-binding</keyword>
<evidence type="ECO:0000313" key="11">
    <source>
        <dbReference type="Proteomes" id="UP000078561"/>
    </source>
</evidence>
<dbReference type="GO" id="GO:0005737">
    <property type="term" value="C:cytoplasm"/>
    <property type="evidence" value="ECO:0007669"/>
    <property type="project" value="TreeGrafter"/>
</dbReference>
<evidence type="ECO:0000313" key="10">
    <source>
        <dbReference type="EMBL" id="SAM03156.1"/>
    </source>
</evidence>
<dbReference type="PROSITE" id="PS00108">
    <property type="entry name" value="PROTEIN_KINASE_ST"/>
    <property type="match status" value="1"/>
</dbReference>
<keyword evidence="4 7" id="KW-0547">Nucleotide-binding</keyword>
<sequence>MVNVTAEDHGAYSHNKFINKATPSVPSHHPKQHLSPTPASFSTSSISMNQEPDYHSQLKVIGNYSLTESLGKGSMGKVKLGVHNVTGDKIAIKIVPRANLAQFKTGVANSNKTAKQIAKEYAREENREMRTIREAHMMMLLRHPNIVGLKDLVVAGPYFYILMDYVNGSQLLHYIVKRQRLSEKRARSFARQIVSALDYMHRNSIVHRDLKIENIMIDKTGRKVKIIDFGLSNLFCPERQLTTYCGSLYFAAPELLCATPYNGPEIDVWSLGVVLYVMVTGAVPFDDKSMPALHEKIKHCQVTYPAHLGAECQDLLRKIFVADPNQRIYLTDIALHPWINLELPPIRNYLPLRQPLSLPLDQRIIHQMAHGMALGSVEEITTKLDVIVQSPVYRNAATLVRNHQTKPASLSTDLTQPVFHDDPQSIPAAYHPLVSVYHLTLERKHYLQQAHTRKPVSLSRKASVDSVLSTGGWSSTPGSQVSLNDPQGGNKQHTSTRKITDVPLGNMLCSNTKLGSHPQASIASTDYLSKIQRWLRSSTSQHRLDDLPTHHHASPLTTQVTNADDHDDLPPKQPVKEQPLKAPPTVSLLRKLSFVIQRRGSNMSSDSGHSSPGQRHTSSLSSSTTTTTTTSSSSSCTPVEPTPYLDRPLPPLPPKTTRSTTSMHTLSAKIGALLTRSTSFNKRR</sequence>
<dbReference type="InterPro" id="IPR011009">
    <property type="entry name" value="Kinase-like_dom_sf"/>
</dbReference>
<evidence type="ECO:0000256" key="3">
    <source>
        <dbReference type="ARBA" id="ARBA00022679"/>
    </source>
</evidence>
<feature type="compositionally biased region" description="Basic and acidic residues" evidence="8">
    <location>
        <begin position="568"/>
        <end position="579"/>
    </location>
</feature>
<dbReference type="Proteomes" id="UP000078561">
    <property type="component" value="Unassembled WGS sequence"/>
</dbReference>
<keyword evidence="5" id="KW-0418">Kinase</keyword>
<evidence type="ECO:0000256" key="4">
    <source>
        <dbReference type="ARBA" id="ARBA00022741"/>
    </source>
</evidence>
<accession>A0A168PXN0</accession>
<evidence type="ECO:0000256" key="5">
    <source>
        <dbReference type="ARBA" id="ARBA00022777"/>
    </source>
</evidence>
<dbReference type="PANTHER" id="PTHR24346:SF82">
    <property type="entry name" value="KP78A-RELATED"/>
    <property type="match status" value="1"/>
</dbReference>
<dbReference type="OMA" id="HISDCHA"/>
<dbReference type="PANTHER" id="PTHR24346">
    <property type="entry name" value="MAP/MICROTUBULE AFFINITY-REGULATING KINASE"/>
    <property type="match status" value="1"/>
</dbReference>
<dbReference type="InterPro" id="IPR008271">
    <property type="entry name" value="Ser/Thr_kinase_AS"/>
</dbReference>
<evidence type="ECO:0000256" key="6">
    <source>
        <dbReference type="ARBA" id="ARBA00022840"/>
    </source>
</evidence>
<comment type="similarity">
    <text evidence="1">Belongs to the protein kinase superfamily. CAMK Ser/Thr protein kinase family. NIM1 subfamily.</text>
</comment>
<reference evidence="10" key="1">
    <citation type="submission" date="2016-04" db="EMBL/GenBank/DDBJ databases">
        <authorList>
            <person name="Evans L.H."/>
            <person name="Alamgir A."/>
            <person name="Owens N."/>
            <person name="Weber N.D."/>
            <person name="Virtaneva K."/>
            <person name="Barbian K."/>
            <person name="Babar A."/>
            <person name="Rosenke K."/>
        </authorList>
    </citation>
    <scope>NUCLEOTIDE SEQUENCE [LARGE SCALE GENOMIC DNA]</scope>
    <source>
        <strain evidence="10">CBS 101.48</strain>
    </source>
</reference>
<dbReference type="SMART" id="SM00220">
    <property type="entry name" value="S_TKc"/>
    <property type="match status" value="1"/>
</dbReference>
<dbReference type="InterPro" id="IPR000719">
    <property type="entry name" value="Prot_kinase_dom"/>
</dbReference>
<gene>
    <name evidence="10" type="primary">ABSGL_08974.1 scaffold 10666</name>
</gene>
<evidence type="ECO:0000259" key="9">
    <source>
        <dbReference type="PROSITE" id="PS50011"/>
    </source>
</evidence>
<dbReference type="AlphaFoldDB" id="A0A168PXN0"/>
<dbReference type="STRING" id="4829.A0A168PXN0"/>
<evidence type="ECO:0000256" key="7">
    <source>
        <dbReference type="PROSITE-ProRule" id="PRU10141"/>
    </source>
</evidence>
<feature type="domain" description="Protein kinase" evidence="9">
    <location>
        <begin position="64"/>
        <end position="339"/>
    </location>
</feature>
<feature type="region of interest" description="Disordered" evidence="8">
    <location>
        <begin position="19"/>
        <end position="46"/>
    </location>
</feature>
<feature type="region of interest" description="Disordered" evidence="8">
    <location>
        <begin position="599"/>
        <end position="663"/>
    </location>
</feature>
<dbReference type="InParanoid" id="A0A168PXN0"/>
<feature type="compositionally biased region" description="Low complexity" evidence="8">
    <location>
        <begin position="600"/>
        <end position="647"/>
    </location>
</feature>
<dbReference type="PROSITE" id="PS50011">
    <property type="entry name" value="PROTEIN_KINASE_DOM"/>
    <property type="match status" value="1"/>
</dbReference>
<name>A0A168PXN0_ABSGL</name>
<dbReference type="EMBL" id="LT554066">
    <property type="protein sequence ID" value="SAM03156.1"/>
    <property type="molecule type" value="Genomic_DNA"/>
</dbReference>
<evidence type="ECO:0000256" key="2">
    <source>
        <dbReference type="ARBA" id="ARBA00022527"/>
    </source>
</evidence>
<keyword evidence="3" id="KW-0808">Transferase</keyword>
<feature type="compositionally biased region" description="Polar residues" evidence="8">
    <location>
        <begin position="467"/>
        <end position="493"/>
    </location>
</feature>
<dbReference type="Gene3D" id="1.10.510.10">
    <property type="entry name" value="Transferase(Phosphotransferase) domain 1"/>
    <property type="match status" value="1"/>
</dbReference>
<evidence type="ECO:0000256" key="1">
    <source>
        <dbReference type="ARBA" id="ARBA00010791"/>
    </source>
</evidence>
<feature type="region of interest" description="Disordered" evidence="8">
    <location>
        <begin position="467"/>
        <end position="499"/>
    </location>
</feature>
<dbReference type="GO" id="GO:0004674">
    <property type="term" value="F:protein serine/threonine kinase activity"/>
    <property type="evidence" value="ECO:0007669"/>
    <property type="project" value="UniProtKB-KW"/>
</dbReference>
<feature type="region of interest" description="Disordered" evidence="8">
    <location>
        <begin position="559"/>
        <end position="586"/>
    </location>
</feature>
<dbReference type="Pfam" id="PF00069">
    <property type="entry name" value="Pkinase"/>
    <property type="match status" value="1"/>
</dbReference>
<dbReference type="InterPro" id="IPR017441">
    <property type="entry name" value="Protein_kinase_ATP_BS"/>
</dbReference>
<keyword evidence="11" id="KW-1185">Reference proteome</keyword>
<dbReference type="FunFam" id="1.10.510.10:FF:000571">
    <property type="entry name" value="Maternal embryonic leucine zipper kinase"/>
    <property type="match status" value="1"/>
</dbReference>
<dbReference type="FunCoup" id="A0A168PXN0">
    <property type="interactions" value="229"/>
</dbReference>
<feature type="compositionally biased region" description="Polar residues" evidence="8">
    <location>
        <begin position="34"/>
        <end position="46"/>
    </location>
</feature>
<protein>
    <recommendedName>
        <fullName evidence="9">Protein kinase domain-containing protein</fullName>
    </recommendedName>
</protein>
<evidence type="ECO:0000256" key="8">
    <source>
        <dbReference type="SAM" id="MobiDB-lite"/>
    </source>
</evidence>